<keyword evidence="3" id="KW-0637">Prenyltransferase</keyword>
<dbReference type="Proteomes" id="UP001165060">
    <property type="component" value="Unassembled WGS sequence"/>
</dbReference>
<comment type="caution">
    <text evidence="10">The sequence shown here is derived from an EMBL/GenBank/DDBJ whole genome shotgun (WGS) entry which is preliminary data.</text>
</comment>
<evidence type="ECO:0000259" key="9">
    <source>
        <dbReference type="Pfam" id="PF00432"/>
    </source>
</evidence>
<dbReference type="SUPFAM" id="SSF48239">
    <property type="entry name" value="Terpenoid cyclases/Protein prenyltransferases"/>
    <property type="match status" value="1"/>
</dbReference>
<dbReference type="EMBL" id="BRYB01001025">
    <property type="protein sequence ID" value="GMI41788.1"/>
    <property type="molecule type" value="Genomic_DNA"/>
</dbReference>
<feature type="domain" description="Prenyltransferase alpha-alpha toroid" evidence="9">
    <location>
        <begin position="4"/>
        <end position="351"/>
    </location>
</feature>
<keyword evidence="6" id="KW-0677">Repeat</keyword>
<evidence type="ECO:0000256" key="6">
    <source>
        <dbReference type="ARBA" id="ARBA00022737"/>
    </source>
</evidence>
<gene>
    <name evidence="10" type="ORF">TeGR_g5150</name>
</gene>
<dbReference type="InterPro" id="IPR045089">
    <property type="entry name" value="PGGT1B-like"/>
</dbReference>
<feature type="region of interest" description="Disordered" evidence="8">
    <location>
        <begin position="379"/>
        <end position="400"/>
    </location>
</feature>
<keyword evidence="11" id="KW-1185">Reference proteome</keyword>
<evidence type="ECO:0000256" key="7">
    <source>
        <dbReference type="ARBA" id="ARBA00022833"/>
    </source>
</evidence>
<keyword evidence="5" id="KW-0479">Metal-binding</keyword>
<dbReference type="Gene3D" id="1.50.10.20">
    <property type="match status" value="1"/>
</dbReference>
<evidence type="ECO:0000256" key="3">
    <source>
        <dbReference type="ARBA" id="ARBA00022602"/>
    </source>
</evidence>
<evidence type="ECO:0000256" key="4">
    <source>
        <dbReference type="ARBA" id="ARBA00022679"/>
    </source>
</evidence>
<comment type="similarity">
    <text evidence="2">Belongs to the protein prenyltransferase subunit beta family.</text>
</comment>
<evidence type="ECO:0000256" key="2">
    <source>
        <dbReference type="ARBA" id="ARBA00010497"/>
    </source>
</evidence>
<dbReference type="InterPro" id="IPR001330">
    <property type="entry name" value="Prenyltrans"/>
</dbReference>
<evidence type="ECO:0000256" key="8">
    <source>
        <dbReference type="SAM" id="MobiDB-lite"/>
    </source>
</evidence>
<sequence>MHYSLSSLPPAYASLDTNRLTLLHFLVHSLDLLRCPKLFSPAGAETREGITGWILNCLVRPPAEPGEPQTAGFVGSTYMGAAFLPSAEASLEAPPSAERGGPHIAMTYTALLTLLALGFDLSLLPAREILEGVSALQNLGGEMGGSFRSHHEGSESDMRFLYCAVCIDRALWKAHSPGRPYGGSGYIRPDLIVGYVRRCSAYDGGLGLGPGLESHGGSYFTGLASLALMGRLGDLLDGGGRVERAVGWGVNRQIDGMQGRINKPPDTCYSYWVGGGLHLVEKFAKGSGMGAVPEDLLANGEVVGFVLECQHPAFGGVGKLKGAPPDVLHTFYSLCYLSMSGGVAGLREVDVELGCSKRVGDMIRSDKSYAELAREMKAEAEKEAEVEKEKEKEGGGGGAS</sequence>
<keyword evidence="7" id="KW-0862">Zinc</keyword>
<keyword evidence="4" id="KW-0808">Transferase</keyword>
<dbReference type="InterPro" id="IPR008930">
    <property type="entry name" value="Terpenoid_cyclase/PrenylTrfase"/>
</dbReference>
<dbReference type="Pfam" id="PF00432">
    <property type="entry name" value="Prenyltrans"/>
    <property type="match status" value="1"/>
</dbReference>
<proteinExistence type="inferred from homology"/>
<evidence type="ECO:0000313" key="11">
    <source>
        <dbReference type="Proteomes" id="UP001165060"/>
    </source>
</evidence>
<organism evidence="10 11">
    <name type="scientific">Tetraparma gracilis</name>
    <dbReference type="NCBI Taxonomy" id="2962635"/>
    <lineage>
        <taxon>Eukaryota</taxon>
        <taxon>Sar</taxon>
        <taxon>Stramenopiles</taxon>
        <taxon>Ochrophyta</taxon>
        <taxon>Bolidophyceae</taxon>
        <taxon>Parmales</taxon>
        <taxon>Triparmaceae</taxon>
        <taxon>Tetraparma</taxon>
    </lineage>
</organism>
<accession>A0ABQ6N6Y7</accession>
<reference evidence="10 11" key="1">
    <citation type="journal article" date="2023" name="Commun. Biol.">
        <title>Genome analysis of Parmales, the sister group of diatoms, reveals the evolutionary specialization of diatoms from phago-mixotrophs to photoautotrophs.</title>
        <authorList>
            <person name="Ban H."/>
            <person name="Sato S."/>
            <person name="Yoshikawa S."/>
            <person name="Yamada K."/>
            <person name="Nakamura Y."/>
            <person name="Ichinomiya M."/>
            <person name="Sato N."/>
            <person name="Blanc-Mathieu R."/>
            <person name="Endo H."/>
            <person name="Kuwata A."/>
            <person name="Ogata H."/>
        </authorList>
    </citation>
    <scope>NUCLEOTIDE SEQUENCE [LARGE SCALE GENOMIC DNA]</scope>
</reference>
<feature type="compositionally biased region" description="Basic and acidic residues" evidence="8">
    <location>
        <begin position="379"/>
        <end position="394"/>
    </location>
</feature>
<name>A0ABQ6N6Y7_9STRA</name>
<dbReference type="PANTHER" id="PTHR11774">
    <property type="entry name" value="GERANYLGERANYL TRANSFERASE TYPE BETA SUBUNIT"/>
    <property type="match status" value="1"/>
</dbReference>
<evidence type="ECO:0000256" key="1">
    <source>
        <dbReference type="ARBA" id="ARBA00001947"/>
    </source>
</evidence>
<evidence type="ECO:0000313" key="10">
    <source>
        <dbReference type="EMBL" id="GMI41788.1"/>
    </source>
</evidence>
<dbReference type="PANTHER" id="PTHR11774:SF4">
    <property type="entry name" value="GERANYLGERANYL TRANSFERASE TYPE-1 SUBUNIT BETA"/>
    <property type="match status" value="1"/>
</dbReference>
<comment type="cofactor">
    <cofactor evidence="1">
        <name>Zn(2+)</name>
        <dbReference type="ChEBI" id="CHEBI:29105"/>
    </cofactor>
</comment>
<protein>
    <recommendedName>
        <fullName evidence="9">Prenyltransferase alpha-alpha toroid domain-containing protein</fullName>
    </recommendedName>
</protein>
<evidence type="ECO:0000256" key="5">
    <source>
        <dbReference type="ARBA" id="ARBA00022723"/>
    </source>
</evidence>